<evidence type="ECO:0000313" key="2">
    <source>
        <dbReference type="EMBL" id="JAH17433.1"/>
    </source>
</evidence>
<keyword evidence="1" id="KW-0472">Membrane</keyword>
<keyword evidence="1" id="KW-1133">Transmembrane helix</keyword>
<organism evidence="2">
    <name type="scientific">Anguilla anguilla</name>
    <name type="common">European freshwater eel</name>
    <name type="synonym">Muraena anguilla</name>
    <dbReference type="NCBI Taxonomy" id="7936"/>
    <lineage>
        <taxon>Eukaryota</taxon>
        <taxon>Metazoa</taxon>
        <taxon>Chordata</taxon>
        <taxon>Craniata</taxon>
        <taxon>Vertebrata</taxon>
        <taxon>Euteleostomi</taxon>
        <taxon>Actinopterygii</taxon>
        <taxon>Neopterygii</taxon>
        <taxon>Teleostei</taxon>
        <taxon>Anguilliformes</taxon>
        <taxon>Anguillidae</taxon>
        <taxon>Anguilla</taxon>
    </lineage>
</organism>
<evidence type="ECO:0000256" key="1">
    <source>
        <dbReference type="SAM" id="Phobius"/>
    </source>
</evidence>
<name>A0A0E9QMZ6_ANGAN</name>
<dbReference type="AlphaFoldDB" id="A0A0E9QMZ6"/>
<feature type="transmembrane region" description="Helical" evidence="1">
    <location>
        <begin position="41"/>
        <end position="66"/>
    </location>
</feature>
<dbReference type="EMBL" id="GBXM01091144">
    <property type="protein sequence ID" value="JAH17433.1"/>
    <property type="molecule type" value="Transcribed_RNA"/>
</dbReference>
<proteinExistence type="predicted"/>
<protein>
    <submittedName>
        <fullName evidence="2">Uncharacterized protein</fullName>
    </submittedName>
</protein>
<sequence>MKCNLLKASVNILRNALEQVFWSLQQNTVLFHFPFIAHCVMIYYITYLIVNFPITVPCAVCLNALFEVPLDKSVRQMTTFASHCKLMLITDY</sequence>
<keyword evidence="1" id="KW-0812">Transmembrane</keyword>
<reference evidence="2" key="2">
    <citation type="journal article" date="2015" name="Fish Shellfish Immunol.">
        <title>Early steps in the European eel (Anguilla anguilla)-Vibrio vulnificus interaction in the gills: Role of the RtxA13 toxin.</title>
        <authorList>
            <person name="Callol A."/>
            <person name="Pajuelo D."/>
            <person name="Ebbesson L."/>
            <person name="Teles M."/>
            <person name="MacKenzie S."/>
            <person name="Amaro C."/>
        </authorList>
    </citation>
    <scope>NUCLEOTIDE SEQUENCE</scope>
</reference>
<reference evidence="2" key="1">
    <citation type="submission" date="2014-11" db="EMBL/GenBank/DDBJ databases">
        <authorList>
            <person name="Amaro Gonzalez C."/>
        </authorList>
    </citation>
    <scope>NUCLEOTIDE SEQUENCE</scope>
</reference>
<accession>A0A0E9QMZ6</accession>